<dbReference type="Gene3D" id="1.10.287.130">
    <property type="match status" value="1"/>
</dbReference>
<dbReference type="AlphaFoldDB" id="A0A372LDP8"/>
<dbReference type="OrthoDB" id="9778292at2"/>
<dbReference type="EMBL" id="QVTE01000058">
    <property type="protein sequence ID" value="RFU64224.1"/>
    <property type="molecule type" value="Genomic_DNA"/>
</dbReference>
<feature type="compositionally biased region" description="Basic and acidic residues" evidence="2">
    <location>
        <begin position="31"/>
        <end position="40"/>
    </location>
</feature>
<dbReference type="RefSeq" id="WP_117328328.1">
    <property type="nucleotide sequence ID" value="NZ_QVTE01000058.1"/>
</dbReference>
<dbReference type="GO" id="GO:0003924">
    <property type="term" value="F:GTPase activity"/>
    <property type="evidence" value="ECO:0007669"/>
    <property type="project" value="InterPro"/>
</dbReference>
<gene>
    <name evidence="3" type="primary">meaB</name>
    <name evidence="3" type="ORF">D0469_19090</name>
</gene>
<comment type="similarity">
    <text evidence="1">Belongs to the SIMIBI class G3E GTPase family. ArgK/MeaB subfamily.</text>
</comment>
<dbReference type="InterPro" id="IPR005129">
    <property type="entry name" value="GTPase_ArgK"/>
</dbReference>
<dbReference type="GO" id="GO:0005525">
    <property type="term" value="F:GTP binding"/>
    <property type="evidence" value="ECO:0007669"/>
    <property type="project" value="InterPro"/>
</dbReference>
<evidence type="ECO:0000256" key="1">
    <source>
        <dbReference type="ARBA" id="ARBA00009625"/>
    </source>
</evidence>
<evidence type="ECO:0000313" key="3">
    <source>
        <dbReference type="EMBL" id="RFU64224.1"/>
    </source>
</evidence>
<dbReference type="Gene3D" id="3.40.50.300">
    <property type="entry name" value="P-loop containing nucleotide triphosphate hydrolases"/>
    <property type="match status" value="1"/>
</dbReference>
<dbReference type="NCBIfam" id="TIGR00750">
    <property type="entry name" value="lao"/>
    <property type="match status" value="1"/>
</dbReference>
<dbReference type="NCBIfam" id="NF006958">
    <property type="entry name" value="PRK09435.1"/>
    <property type="match status" value="1"/>
</dbReference>
<dbReference type="PANTHER" id="PTHR23408:SF3">
    <property type="entry name" value="METHYLMALONIC ACIDURIA TYPE A PROTEIN, MITOCHONDRIAL"/>
    <property type="match status" value="1"/>
</dbReference>
<proteinExistence type="inferred from homology"/>
<accession>A0A372LDP8</accession>
<feature type="region of interest" description="Disordered" evidence="2">
    <location>
        <begin position="1"/>
        <end position="42"/>
    </location>
</feature>
<keyword evidence="4" id="KW-1185">Reference proteome</keyword>
<dbReference type="Pfam" id="PF03308">
    <property type="entry name" value="MeaB"/>
    <property type="match status" value="1"/>
</dbReference>
<dbReference type="Proteomes" id="UP000264541">
    <property type="component" value="Unassembled WGS sequence"/>
</dbReference>
<name>A0A372LDP8_9BACI</name>
<dbReference type="GO" id="GO:0005737">
    <property type="term" value="C:cytoplasm"/>
    <property type="evidence" value="ECO:0007669"/>
    <property type="project" value="TreeGrafter"/>
</dbReference>
<comment type="caution">
    <text evidence="3">The sequence shown here is derived from an EMBL/GenBank/DDBJ whole genome shotgun (WGS) entry which is preliminary data.</text>
</comment>
<dbReference type="SUPFAM" id="SSF52540">
    <property type="entry name" value="P-loop containing nucleoside triphosphate hydrolases"/>
    <property type="match status" value="1"/>
</dbReference>
<reference evidence="3 4" key="1">
    <citation type="submission" date="2018-08" db="EMBL/GenBank/DDBJ databases">
        <title>Bacillus chawlae sp. nov., Bacillus glennii sp. nov., and Bacillus saganii sp. nov. Isolated from the Vehicle Assembly Building at Kennedy Space Center where the Viking Spacecraft were Assembled.</title>
        <authorList>
            <person name="Seuylemezian A."/>
            <person name="Vaishampayan P."/>
        </authorList>
    </citation>
    <scope>NUCLEOTIDE SEQUENCE [LARGE SCALE GENOMIC DNA]</scope>
    <source>
        <strain evidence="3 4">V47-23a</strain>
    </source>
</reference>
<evidence type="ECO:0000256" key="2">
    <source>
        <dbReference type="SAM" id="MobiDB-lite"/>
    </source>
</evidence>
<sequence length="377" mass="41577">MSGNKKPEWASGGQENGFASTIRPGLGQEIPKQERPESGRFIKKNQSVTDIAKLREGLLKGERAMLARSITLVESNAVRHFGQAQSLLQSIMNETGKSVRIGVSGVPGAGKSTFIEAFGTFLCSLGHKVAVLAIDPSSSIGGGSILGDKTRMEELAKNPLAFIRPSPSEGTLGGVHRKTRETMLLCEAAGFDVVIIETVGVGQSEAIVRGMVDFFMLLVLTGAGDELQGMKKGILELTDVIVVNKADGDNKRLAMKTKQEYNQILHFLQPATKGWSSRAITCSSITKEGIDMTWNIIQEFRKITNETGVFQLRRRLQQKEWMHTLIDEQLQKMFYRNENVQLLLPELENRVMSGKETVSNAVTQVFNVFFESIRTDN</sequence>
<dbReference type="InterPro" id="IPR027417">
    <property type="entry name" value="P-loop_NTPase"/>
</dbReference>
<dbReference type="Gene3D" id="1.20.5.170">
    <property type="match status" value="1"/>
</dbReference>
<dbReference type="PANTHER" id="PTHR23408">
    <property type="entry name" value="METHYLMALONYL-COA MUTASE"/>
    <property type="match status" value="1"/>
</dbReference>
<organism evidence="3 4">
    <name type="scientific">Peribacillus saganii</name>
    <dbReference type="NCBI Taxonomy" id="2303992"/>
    <lineage>
        <taxon>Bacteria</taxon>
        <taxon>Bacillati</taxon>
        <taxon>Bacillota</taxon>
        <taxon>Bacilli</taxon>
        <taxon>Bacillales</taxon>
        <taxon>Bacillaceae</taxon>
        <taxon>Peribacillus</taxon>
    </lineage>
</organism>
<evidence type="ECO:0000313" key="4">
    <source>
        <dbReference type="Proteomes" id="UP000264541"/>
    </source>
</evidence>
<dbReference type="CDD" id="cd03114">
    <property type="entry name" value="MMAA-like"/>
    <property type="match status" value="1"/>
</dbReference>
<protein>
    <submittedName>
        <fullName evidence="3">Methylmalonyl Co-A mutase-associated GTPase MeaB</fullName>
    </submittedName>
</protein>